<evidence type="ECO:0000313" key="2">
    <source>
        <dbReference type="EMBL" id="KAK2560701.1"/>
    </source>
</evidence>
<dbReference type="Proteomes" id="UP001249851">
    <property type="component" value="Unassembled WGS sequence"/>
</dbReference>
<accession>A0AAD9V4A6</accession>
<dbReference type="AlphaFoldDB" id="A0AAD9V4A6"/>
<dbReference type="EMBL" id="JARQWQ010000035">
    <property type="protein sequence ID" value="KAK2560701.1"/>
    <property type="molecule type" value="Genomic_DNA"/>
</dbReference>
<comment type="caution">
    <text evidence="2">The sequence shown here is derived from an EMBL/GenBank/DDBJ whole genome shotgun (WGS) entry which is preliminary data.</text>
</comment>
<gene>
    <name evidence="2" type="ORF">P5673_016466</name>
</gene>
<protein>
    <submittedName>
        <fullName evidence="2">Uncharacterized protein</fullName>
    </submittedName>
</protein>
<name>A0AAD9V4A6_ACRCE</name>
<reference evidence="2" key="1">
    <citation type="journal article" date="2023" name="G3 (Bethesda)">
        <title>Whole genome assembly and annotation of the endangered Caribbean coral Acropora cervicornis.</title>
        <authorList>
            <person name="Selwyn J.D."/>
            <person name="Vollmer S.V."/>
        </authorList>
    </citation>
    <scope>NUCLEOTIDE SEQUENCE</scope>
    <source>
        <strain evidence="2">K2</strain>
    </source>
</reference>
<feature type="compositionally biased region" description="Basic and acidic residues" evidence="1">
    <location>
        <begin position="236"/>
        <end position="247"/>
    </location>
</feature>
<reference evidence="2" key="2">
    <citation type="journal article" date="2023" name="Science">
        <title>Genomic signatures of disease resistance in endangered staghorn corals.</title>
        <authorList>
            <person name="Vollmer S.V."/>
            <person name="Selwyn J.D."/>
            <person name="Despard B.A."/>
            <person name="Roesel C.L."/>
        </authorList>
    </citation>
    <scope>NUCLEOTIDE SEQUENCE</scope>
    <source>
        <strain evidence="2">K2</strain>
    </source>
</reference>
<organism evidence="2 3">
    <name type="scientific">Acropora cervicornis</name>
    <name type="common">Staghorn coral</name>
    <dbReference type="NCBI Taxonomy" id="6130"/>
    <lineage>
        <taxon>Eukaryota</taxon>
        <taxon>Metazoa</taxon>
        <taxon>Cnidaria</taxon>
        <taxon>Anthozoa</taxon>
        <taxon>Hexacorallia</taxon>
        <taxon>Scleractinia</taxon>
        <taxon>Astrocoeniina</taxon>
        <taxon>Acroporidae</taxon>
        <taxon>Acropora</taxon>
    </lineage>
</organism>
<sequence length="262" mass="29077">MGCSPSHAVFINSSPSQETICLQPRIYMVSESTLCLLRDVGELRVYNVDDKDPSGALEKFEGAQDQLQNPLLFQPELRRRQRMNAEELQSIVGTSNIGEEIESKNGKENFQESTEIGTVDENQRDVIGHEVYVNPHEHMRDDLASETASSPNAHSVTVEVYSCKITGDEDLATKEAVQTTSSNDFQNKENIINEDAVDDIATSLDENRGTHENPDNLTEDSVEGGCAVQDATVEASENRTECSKPVDDSDPLNNETHSWRVF</sequence>
<evidence type="ECO:0000256" key="1">
    <source>
        <dbReference type="SAM" id="MobiDB-lite"/>
    </source>
</evidence>
<keyword evidence="3" id="KW-1185">Reference proteome</keyword>
<feature type="region of interest" description="Disordered" evidence="1">
    <location>
        <begin position="232"/>
        <end position="262"/>
    </location>
</feature>
<proteinExistence type="predicted"/>
<evidence type="ECO:0000313" key="3">
    <source>
        <dbReference type="Proteomes" id="UP001249851"/>
    </source>
</evidence>